<comment type="caution">
    <text evidence="7">The sequence shown here is derived from an EMBL/GenBank/DDBJ whole genome shotgun (WGS) entry which is preliminary data.</text>
</comment>
<dbReference type="EMBL" id="JANQAO010000003">
    <property type="protein sequence ID" value="MDM5147925.1"/>
    <property type="molecule type" value="Genomic_DNA"/>
</dbReference>
<dbReference type="Gene3D" id="1.10.287.70">
    <property type="match status" value="1"/>
</dbReference>
<evidence type="ECO:0000256" key="2">
    <source>
        <dbReference type="ARBA" id="ARBA00022692"/>
    </source>
</evidence>
<evidence type="ECO:0000256" key="5">
    <source>
        <dbReference type="SAM" id="Phobius"/>
    </source>
</evidence>
<evidence type="ECO:0000256" key="4">
    <source>
        <dbReference type="ARBA" id="ARBA00023136"/>
    </source>
</evidence>
<keyword evidence="4 5" id="KW-0472">Membrane</keyword>
<reference evidence="7" key="1">
    <citation type="submission" date="2022-08" db="EMBL/GenBank/DDBJ databases">
        <authorList>
            <person name="Dzunkova M."/>
            <person name="La Clair J."/>
            <person name="Tyml T."/>
            <person name="Doud D."/>
            <person name="Schulz F."/>
            <person name="Piquer S."/>
            <person name="Porcel Sanchis D."/>
            <person name="Osborn A."/>
            <person name="Robinson D."/>
            <person name="Louie K.B."/>
            <person name="Bowen B.P."/>
            <person name="Bowers R."/>
            <person name="Lee J."/>
            <person name="Arnau Llombart V."/>
            <person name="Diaz Villanueva W."/>
            <person name="Gosliner T."/>
            <person name="Northen T."/>
            <person name="Cheng J.-F."/>
            <person name="Burkart M.D."/>
            <person name="Woyke T."/>
        </authorList>
    </citation>
    <scope>NUCLEOTIDE SEQUENCE</scope>
    <source>
        <strain evidence="7">Df01</strain>
    </source>
</reference>
<dbReference type="Pfam" id="PF00520">
    <property type="entry name" value="Ion_trans"/>
    <property type="match status" value="1"/>
</dbReference>
<keyword evidence="2 5" id="KW-0812">Transmembrane</keyword>
<feature type="transmembrane region" description="Helical" evidence="5">
    <location>
        <begin position="201"/>
        <end position="227"/>
    </location>
</feature>
<feature type="transmembrane region" description="Helical" evidence="5">
    <location>
        <begin position="20"/>
        <end position="38"/>
    </location>
</feature>
<organism evidence="7 8">
    <name type="scientific">Candidatus Doriopsillibacter californiensis</name>
    <dbReference type="NCBI Taxonomy" id="2970740"/>
    <lineage>
        <taxon>Bacteria</taxon>
        <taxon>Pseudomonadati</taxon>
        <taxon>Pseudomonadota</taxon>
        <taxon>Gammaproteobacteria</taxon>
        <taxon>Candidatus Tethybacterales</taxon>
        <taxon>Candidatus Persebacteraceae</taxon>
        <taxon>Candidatus Doriopsillibacter</taxon>
    </lineage>
</organism>
<dbReference type="PANTHER" id="PTHR10037:SF62">
    <property type="entry name" value="SODIUM CHANNEL PROTEIN 60E"/>
    <property type="match status" value="1"/>
</dbReference>
<sequence length="271" mass="31788">MFRRWRARTRQLRSNKSFEWFTISVIVLSSMSVGVKSYDMAPLIVSILKILDWLVTLYFLAELVVRFLAAGSWRSFFSKGWNIFDFLIVTASLIPVDESEYALLARLLRLFRMMRLIYFVPQLRLLVNALLLAVPRMAYVALMMFVIFYIYGAAGNLFFADVNEYLWGNVGRSMLTLFRVSTFEDWTDVMYETMEIYPLSWTYYLSFIFLSAFVFLNMMIGVIINVLQEEHDRDIVNAREKERLQLLSQLTEVDKRLQGIEAALHNKIPPP</sequence>
<feature type="transmembrane region" description="Helical" evidence="5">
    <location>
        <begin position="139"/>
        <end position="159"/>
    </location>
</feature>
<comment type="subcellular location">
    <subcellularLocation>
        <location evidence="1">Membrane</location>
        <topology evidence="1">Multi-pass membrane protein</topology>
    </subcellularLocation>
</comment>
<feature type="transmembrane region" description="Helical" evidence="5">
    <location>
        <begin position="50"/>
        <end position="69"/>
    </location>
</feature>
<accession>A0ABT7QMV9</accession>
<dbReference type="Proteomes" id="UP001168167">
    <property type="component" value="Unassembled WGS sequence"/>
</dbReference>
<proteinExistence type="predicted"/>
<evidence type="ECO:0000313" key="7">
    <source>
        <dbReference type="EMBL" id="MDM5147925.1"/>
    </source>
</evidence>
<evidence type="ECO:0000256" key="3">
    <source>
        <dbReference type="ARBA" id="ARBA00022989"/>
    </source>
</evidence>
<keyword evidence="3 5" id="KW-1133">Transmembrane helix</keyword>
<feature type="domain" description="Ion transport" evidence="6">
    <location>
        <begin position="16"/>
        <end position="233"/>
    </location>
</feature>
<dbReference type="Gene3D" id="1.20.120.350">
    <property type="entry name" value="Voltage-gated potassium channels. Chain C"/>
    <property type="match status" value="1"/>
</dbReference>
<reference evidence="7" key="2">
    <citation type="journal article" date="2023" name="Microbiome">
        <title>Synthase-selected sorting approach identifies a beta-lactone synthase in a nudibranch symbiotic bacterium.</title>
        <authorList>
            <person name="Dzunkova M."/>
            <person name="La Clair J.J."/>
            <person name="Tyml T."/>
            <person name="Doud D."/>
            <person name="Schulz F."/>
            <person name="Piquer-Esteban S."/>
            <person name="Porcel Sanchis D."/>
            <person name="Osborn A."/>
            <person name="Robinson D."/>
            <person name="Louie K.B."/>
            <person name="Bowen B.P."/>
            <person name="Bowers R.M."/>
            <person name="Lee J."/>
            <person name="Arnau V."/>
            <person name="Diaz-Villanueva W."/>
            <person name="Stepanauskas R."/>
            <person name="Gosliner T."/>
            <person name="Date S.V."/>
            <person name="Northen T.R."/>
            <person name="Cheng J.F."/>
            <person name="Burkart M.D."/>
            <person name="Woyke T."/>
        </authorList>
    </citation>
    <scope>NUCLEOTIDE SEQUENCE</scope>
    <source>
        <strain evidence="7">Df01</strain>
    </source>
</reference>
<dbReference type="InterPro" id="IPR027359">
    <property type="entry name" value="Volt_channel_dom_sf"/>
</dbReference>
<protein>
    <submittedName>
        <fullName evidence="7">Ion transporter</fullName>
    </submittedName>
</protein>
<evidence type="ECO:0000256" key="1">
    <source>
        <dbReference type="ARBA" id="ARBA00004141"/>
    </source>
</evidence>
<dbReference type="PANTHER" id="PTHR10037">
    <property type="entry name" value="VOLTAGE-GATED CATION CHANNEL CALCIUM AND SODIUM"/>
    <property type="match status" value="1"/>
</dbReference>
<name>A0ABT7QMV9_9GAMM</name>
<keyword evidence="8" id="KW-1185">Reference proteome</keyword>
<dbReference type="SUPFAM" id="SSF81324">
    <property type="entry name" value="Voltage-gated potassium channels"/>
    <property type="match status" value="1"/>
</dbReference>
<evidence type="ECO:0000313" key="8">
    <source>
        <dbReference type="Proteomes" id="UP001168167"/>
    </source>
</evidence>
<evidence type="ECO:0000259" key="6">
    <source>
        <dbReference type="Pfam" id="PF00520"/>
    </source>
</evidence>
<dbReference type="InterPro" id="IPR005821">
    <property type="entry name" value="Ion_trans_dom"/>
</dbReference>
<gene>
    <name evidence="7" type="ORF">NQX30_06030</name>
</gene>
<dbReference type="InterPro" id="IPR043203">
    <property type="entry name" value="VGCC_Ca_Na"/>
</dbReference>